<name>A0A6A3CDB9_HIBSY</name>
<keyword evidence="2" id="KW-0547">Nucleotide-binding</keyword>
<evidence type="ECO:0000256" key="3">
    <source>
        <dbReference type="ARBA" id="ARBA00022821"/>
    </source>
</evidence>
<feature type="domain" description="NB-ARC" evidence="5">
    <location>
        <begin position="2"/>
        <end position="105"/>
    </location>
</feature>
<dbReference type="InterPro" id="IPR042197">
    <property type="entry name" value="Apaf_helical"/>
</dbReference>
<organism evidence="6 7">
    <name type="scientific">Hibiscus syriacus</name>
    <name type="common">Rose of Sharon</name>
    <dbReference type="NCBI Taxonomy" id="106335"/>
    <lineage>
        <taxon>Eukaryota</taxon>
        <taxon>Viridiplantae</taxon>
        <taxon>Streptophyta</taxon>
        <taxon>Embryophyta</taxon>
        <taxon>Tracheophyta</taxon>
        <taxon>Spermatophyta</taxon>
        <taxon>Magnoliopsida</taxon>
        <taxon>eudicotyledons</taxon>
        <taxon>Gunneridae</taxon>
        <taxon>Pentapetalae</taxon>
        <taxon>rosids</taxon>
        <taxon>malvids</taxon>
        <taxon>Malvales</taxon>
        <taxon>Malvaceae</taxon>
        <taxon>Malvoideae</taxon>
        <taxon>Hibiscus</taxon>
    </lineage>
</organism>
<dbReference type="InterPro" id="IPR050905">
    <property type="entry name" value="Plant_NBS-LRR"/>
</dbReference>
<dbReference type="GO" id="GO:0043531">
    <property type="term" value="F:ADP binding"/>
    <property type="evidence" value="ECO:0007669"/>
    <property type="project" value="InterPro"/>
</dbReference>
<evidence type="ECO:0000256" key="1">
    <source>
        <dbReference type="ARBA" id="ARBA00008894"/>
    </source>
</evidence>
<dbReference type="PRINTS" id="PR00364">
    <property type="entry name" value="DISEASERSIST"/>
</dbReference>
<dbReference type="PANTHER" id="PTHR33463:SF136">
    <property type="entry name" value="NB-ARC DOMAIN-CONTAINING PROTEIN"/>
    <property type="match status" value="1"/>
</dbReference>
<dbReference type="AlphaFoldDB" id="A0A6A3CDB9"/>
<dbReference type="Gene3D" id="3.40.50.300">
    <property type="entry name" value="P-loop containing nucleotide triphosphate hydrolases"/>
    <property type="match status" value="1"/>
</dbReference>
<dbReference type="InterPro" id="IPR002182">
    <property type="entry name" value="NB-ARC"/>
</dbReference>
<evidence type="ECO:0000313" key="7">
    <source>
        <dbReference type="Proteomes" id="UP000436088"/>
    </source>
</evidence>
<keyword evidence="4" id="KW-0067">ATP-binding</keyword>
<gene>
    <name evidence="6" type="ORF">F3Y22_tig00009009pilonHSYRG00204</name>
</gene>
<dbReference type="Gene3D" id="1.10.8.430">
    <property type="entry name" value="Helical domain of apoptotic protease-activating factors"/>
    <property type="match status" value="1"/>
</dbReference>
<evidence type="ECO:0000256" key="4">
    <source>
        <dbReference type="ARBA" id="ARBA00022840"/>
    </source>
</evidence>
<keyword evidence="7" id="KW-1185">Reference proteome</keyword>
<keyword evidence="3" id="KW-0611">Plant defense</keyword>
<dbReference type="FunFam" id="1.10.8.430:FF:000003">
    <property type="entry name" value="Probable disease resistance protein At5g66910"/>
    <property type="match status" value="1"/>
</dbReference>
<evidence type="ECO:0000313" key="6">
    <source>
        <dbReference type="EMBL" id="KAE8725182.1"/>
    </source>
</evidence>
<dbReference type="Pfam" id="PF00931">
    <property type="entry name" value="NB-ARC"/>
    <property type="match status" value="1"/>
</dbReference>
<reference evidence="6" key="1">
    <citation type="submission" date="2019-09" db="EMBL/GenBank/DDBJ databases">
        <title>Draft genome information of white flower Hibiscus syriacus.</title>
        <authorList>
            <person name="Kim Y.-M."/>
        </authorList>
    </citation>
    <scope>NUCLEOTIDE SEQUENCE [LARGE SCALE GENOMIC DNA]</scope>
    <source>
        <strain evidence="6">YM2019G1</strain>
    </source>
</reference>
<dbReference type="OrthoDB" id="1898799at2759"/>
<sequence>MRKIQEEIAEKLGMTISENSIDMRAARLRKRLGKENRVLIILDDIWKFLDIGALGIPSADQHKGCKILITSRKLDVLNSMGSQKSLPIDVLKEDEAWNLFKDVAGPIAERSDLQSTAMKVAQKCAGLPLAITTVSKALKHKENLSEWKDALERLKPSEINSEGITAEAYSAIEMSYRYLEREELKYTFLLCSIMDHDAAIEDLLKYCRGLGLFHRLDTIEKVRDRVLTLVNELIESSLLLAGSTSERFDMHDVVRDVAISITSRDLRWLALGKEDVIEEWKDTMRNSHLVSLKYAKVSELPDELECPDLTFFSTDDSVEVPDNFFKGMQRLNVLEFDGTNFTTLPFSLGFLKTLCTLRLIGCDVEDIAILGELENLEILDLRCSGMKMLPKEIGQLTKLKLLDLSDCDDLEVIPPNVLSKLSKLE</sequence>
<proteinExistence type="inferred from homology"/>
<dbReference type="EMBL" id="VEPZ02000430">
    <property type="protein sequence ID" value="KAE8725182.1"/>
    <property type="molecule type" value="Genomic_DNA"/>
</dbReference>
<dbReference type="InterPro" id="IPR032675">
    <property type="entry name" value="LRR_dom_sf"/>
</dbReference>
<comment type="similarity">
    <text evidence="1">Belongs to the disease resistance NB-LRR family.</text>
</comment>
<dbReference type="GO" id="GO:0005524">
    <property type="term" value="F:ATP binding"/>
    <property type="evidence" value="ECO:0007669"/>
    <property type="project" value="UniProtKB-KW"/>
</dbReference>
<dbReference type="InterPro" id="IPR027417">
    <property type="entry name" value="P-loop_NTPase"/>
</dbReference>
<accession>A0A6A3CDB9</accession>
<dbReference type="GO" id="GO:0006952">
    <property type="term" value="P:defense response"/>
    <property type="evidence" value="ECO:0007669"/>
    <property type="project" value="UniProtKB-KW"/>
</dbReference>
<dbReference type="SUPFAM" id="SSF52540">
    <property type="entry name" value="P-loop containing nucleoside triphosphate hydrolases"/>
    <property type="match status" value="1"/>
</dbReference>
<dbReference type="Gene3D" id="3.80.10.10">
    <property type="entry name" value="Ribonuclease Inhibitor"/>
    <property type="match status" value="1"/>
</dbReference>
<dbReference type="Proteomes" id="UP000436088">
    <property type="component" value="Unassembled WGS sequence"/>
</dbReference>
<evidence type="ECO:0000256" key="2">
    <source>
        <dbReference type="ARBA" id="ARBA00022741"/>
    </source>
</evidence>
<comment type="caution">
    <text evidence="6">The sequence shown here is derived from an EMBL/GenBank/DDBJ whole genome shotgun (WGS) entry which is preliminary data.</text>
</comment>
<dbReference type="SUPFAM" id="SSF52058">
    <property type="entry name" value="L domain-like"/>
    <property type="match status" value="1"/>
</dbReference>
<evidence type="ECO:0000259" key="5">
    <source>
        <dbReference type="Pfam" id="PF00931"/>
    </source>
</evidence>
<dbReference type="PANTHER" id="PTHR33463">
    <property type="entry name" value="NB-ARC DOMAIN-CONTAINING PROTEIN-RELATED"/>
    <property type="match status" value="1"/>
</dbReference>
<protein>
    <submittedName>
        <fullName evidence="6">Phosphoprotein phosphatase</fullName>
    </submittedName>
</protein>